<dbReference type="PANTHER" id="PTHR11566">
    <property type="entry name" value="DYNAMIN"/>
    <property type="match status" value="1"/>
</dbReference>
<name>A0AAE0C5K0_9CHLO</name>
<accession>A0AAE0C5K0</accession>
<evidence type="ECO:0000313" key="2">
    <source>
        <dbReference type="EMBL" id="KAK3247800.1"/>
    </source>
</evidence>
<dbReference type="SMART" id="SM00053">
    <property type="entry name" value="DYNc"/>
    <property type="match status" value="1"/>
</dbReference>
<dbReference type="GO" id="GO:0005737">
    <property type="term" value="C:cytoplasm"/>
    <property type="evidence" value="ECO:0007669"/>
    <property type="project" value="TreeGrafter"/>
</dbReference>
<dbReference type="InterPro" id="IPR027417">
    <property type="entry name" value="P-loop_NTPase"/>
</dbReference>
<organism evidence="2 3">
    <name type="scientific">Cymbomonas tetramitiformis</name>
    <dbReference type="NCBI Taxonomy" id="36881"/>
    <lineage>
        <taxon>Eukaryota</taxon>
        <taxon>Viridiplantae</taxon>
        <taxon>Chlorophyta</taxon>
        <taxon>Pyramimonadophyceae</taxon>
        <taxon>Pyramimonadales</taxon>
        <taxon>Pyramimonadaceae</taxon>
        <taxon>Cymbomonas</taxon>
    </lineage>
</organism>
<dbReference type="GO" id="GO:0003924">
    <property type="term" value="F:GTPase activity"/>
    <property type="evidence" value="ECO:0007669"/>
    <property type="project" value="InterPro"/>
</dbReference>
<gene>
    <name evidence="2" type="ORF">CYMTET_42715</name>
</gene>
<dbReference type="PANTHER" id="PTHR11566:SF21">
    <property type="entry name" value="DYNAMIN RELATED PROTEIN 1, ISOFORM A"/>
    <property type="match status" value="1"/>
</dbReference>
<dbReference type="InterPro" id="IPR045063">
    <property type="entry name" value="Dynamin_N"/>
</dbReference>
<keyword evidence="3" id="KW-1185">Reference proteome</keyword>
<dbReference type="GO" id="GO:0005874">
    <property type="term" value="C:microtubule"/>
    <property type="evidence" value="ECO:0007669"/>
    <property type="project" value="TreeGrafter"/>
</dbReference>
<dbReference type="AlphaFoldDB" id="A0AAE0C5K0"/>
<dbReference type="InterPro" id="IPR001401">
    <property type="entry name" value="Dynamin_GTPase"/>
</dbReference>
<dbReference type="Pfam" id="PF00350">
    <property type="entry name" value="Dynamin_N"/>
    <property type="match status" value="1"/>
</dbReference>
<protein>
    <recommendedName>
        <fullName evidence="1">Dynamin GTPase domain-containing protein</fullName>
    </recommendedName>
</protein>
<feature type="domain" description="Dynamin GTPase" evidence="1">
    <location>
        <begin position="310"/>
        <end position="552"/>
    </location>
</feature>
<comment type="caution">
    <text evidence="2">The sequence shown here is derived from an EMBL/GenBank/DDBJ whole genome shotgun (WGS) entry which is preliminary data.</text>
</comment>
<dbReference type="Gene3D" id="3.40.50.300">
    <property type="entry name" value="P-loop containing nucleotide triphosphate hydrolases"/>
    <property type="match status" value="1"/>
</dbReference>
<dbReference type="EMBL" id="LGRX02028657">
    <property type="protein sequence ID" value="KAK3247800.1"/>
    <property type="molecule type" value="Genomic_DNA"/>
</dbReference>
<reference evidence="2 3" key="1">
    <citation type="journal article" date="2015" name="Genome Biol. Evol.">
        <title>Comparative Genomics of a Bacterivorous Green Alga Reveals Evolutionary Causalities and Consequences of Phago-Mixotrophic Mode of Nutrition.</title>
        <authorList>
            <person name="Burns J.A."/>
            <person name="Paasch A."/>
            <person name="Narechania A."/>
            <person name="Kim E."/>
        </authorList>
    </citation>
    <scope>NUCLEOTIDE SEQUENCE [LARGE SCALE GENOMIC DNA]</scope>
    <source>
        <strain evidence="2 3">PLY_AMNH</strain>
    </source>
</reference>
<proteinExistence type="predicted"/>
<evidence type="ECO:0000259" key="1">
    <source>
        <dbReference type="SMART" id="SM00053"/>
    </source>
</evidence>
<dbReference type="Proteomes" id="UP001190700">
    <property type="component" value="Unassembled WGS sequence"/>
</dbReference>
<evidence type="ECO:0000313" key="3">
    <source>
        <dbReference type="Proteomes" id="UP001190700"/>
    </source>
</evidence>
<dbReference type="SUPFAM" id="SSF52540">
    <property type="entry name" value="P-loop containing nucleoside triphosphate hydrolases"/>
    <property type="match status" value="1"/>
</dbReference>
<dbReference type="InterPro" id="IPR022812">
    <property type="entry name" value="Dynamin"/>
</dbReference>
<sequence>MTELFALVPLASGGTRQKSLTIQEKRQRVVCTSAHGCGHNGDGTYWVFLVPKLRKLVMNFREEHQQGVRVLPYMDDFLIFTTSKVEALKAQELTKDLAEFYEGDTPHRLLSLRMGDKPEACSAQIDPSWSLLDEVAHKLLEECLSWLQAVKWRWPIDDAWYPGEVDDADEYDMTRGDEWDLALAGRCKSELGDSSLTELPVQMQGAALQNTTSGNYWPKAAAFMRYVATVYAHESALQPAHQAETELLWACTYVVFVFVTFRRPDTGVSMQRAHMTVSDDVISVVLHKEKGRQHVYLTKRRPPSRQQGWEAWAVGALLEKCCFLGGWSQLSSAIHAYINPTVVPDEHMERYFGWTTQRCKLQRVDYCSMKQAGAVAMAVADEAAYPRTILDNWDEVPQEIEQAQQSILDRARGVDPHVAVVRDIVEVHVYGPQCTDLTLIDLPGIVRFTGDKESKTLGEDIKALINDYLINERCVILAVVPANVDFHNSEIMADAKKVDPTTQRTMPVITKPDLIDKGAERSVRDLLLGRKHQCYMGFHMVKLRGQKNLNEGVSLQFRSSHLVFYIAQQTSISDKKQMRDFDARAMMAVAASEKAAAPNAIAAQNGDAELEAVFFDLTLRSGACLAPSAS</sequence>
<dbReference type="GO" id="GO:0016020">
    <property type="term" value="C:membrane"/>
    <property type="evidence" value="ECO:0007669"/>
    <property type="project" value="TreeGrafter"/>
</dbReference>
<dbReference type="GO" id="GO:0008017">
    <property type="term" value="F:microtubule binding"/>
    <property type="evidence" value="ECO:0007669"/>
    <property type="project" value="TreeGrafter"/>
</dbReference>
<dbReference type="GO" id="GO:0005525">
    <property type="term" value="F:GTP binding"/>
    <property type="evidence" value="ECO:0007669"/>
    <property type="project" value="InterPro"/>
</dbReference>